<dbReference type="InterPro" id="IPR007055">
    <property type="entry name" value="BON_dom"/>
</dbReference>
<dbReference type="RefSeq" id="WP_332080333.1">
    <property type="nucleotide sequence ID" value="NZ_JAZHYN010000005.1"/>
</dbReference>
<gene>
    <name evidence="2" type="ORF">V3H18_02650</name>
</gene>
<evidence type="ECO:0000259" key="1">
    <source>
        <dbReference type="Pfam" id="PF04972"/>
    </source>
</evidence>
<reference evidence="2 3" key="1">
    <citation type="submission" date="2024-02" db="EMBL/GenBank/DDBJ databases">
        <authorList>
            <person name="Grouzdev D."/>
        </authorList>
    </citation>
    <scope>NUCLEOTIDE SEQUENCE [LARGE SCALE GENOMIC DNA]</scope>
    <source>
        <strain evidence="2 3">9N</strain>
    </source>
</reference>
<dbReference type="EMBL" id="JAZHYN010000005">
    <property type="protein sequence ID" value="MEF3365427.1"/>
    <property type="molecule type" value="Genomic_DNA"/>
</dbReference>
<organism evidence="2 3">
    <name type="scientific">Methylocystis borbori</name>
    <dbReference type="NCBI Taxonomy" id="3118750"/>
    <lineage>
        <taxon>Bacteria</taxon>
        <taxon>Pseudomonadati</taxon>
        <taxon>Pseudomonadota</taxon>
        <taxon>Alphaproteobacteria</taxon>
        <taxon>Hyphomicrobiales</taxon>
        <taxon>Methylocystaceae</taxon>
        <taxon>Methylocystis</taxon>
    </lineage>
</organism>
<sequence length="100" mass="10266">MGQITKLFLRAAVREALESGAVGDAHAISVEIEGDELVLTGVVYSPADIAGAHAAASACGCARIRNELTLAAVWEGPVDAVYEAGVESFPASDPPAWASR</sequence>
<keyword evidence="3" id="KW-1185">Reference proteome</keyword>
<comment type="caution">
    <text evidence="2">The sequence shown here is derived from an EMBL/GenBank/DDBJ whole genome shotgun (WGS) entry which is preliminary data.</text>
</comment>
<dbReference type="Pfam" id="PF04972">
    <property type="entry name" value="BON"/>
    <property type="match status" value="1"/>
</dbReference>
<dbReference type="Proteomes" id="UP001350748">
    <property type="component" value="Unassembled WGS sequence"/>
</dbReference>
<protein>
    <submittedName>
        <fullName evidence="2">BON domain-containing protein</fullName>
    </submittedName>
</protein>
<evidence type="ECO:0000313" key="3">
    <source>
        <dbReference type="Proteomes" id="UP001350748"/>
    </source>
</evidence>
<feature type="domain" description="BON" evidence="1">
    <location>
        <begin position="9"/>
        <end position="71"/>
    </location>
</feature>
<name>A0ABU7XEI8_9HYPH</name>
<proteinExistence type="predicted"/>
<evidence type="ECO:0000313" key="2">
    <source>
        <dbReference type="EMBL" id="MEF3365427.1"/>
    </source>
</evidence>
<accession>A0ABU7XEI8</accession>